<sequence>MSRIRKVADGWSAIVRSAWRAYAVFCGAGVIAVLLRFRAGEYAEASNREVMEEIGVAAILMFVAAFVTALVFHYQLRRNSRWPGGGGRRNR</sequence>
<proteinExistence type="predicted"/>
<reference evidence="3" key="1">
    <citation type="submission" date="2016-10" db="EMBL/GenBank/DDBJ databases">
        <authorList>
            <person name="Varghese N."/>
            <person name="Submissions S."/>
        </authorList>
    </citation>
    <scope>NUCLEOTIDE SEQUENCE [LARGE SCALE GENOMIC DNA]</scope>
    <source>
        <strain evidence="3">CGMCC 1.7715</strain>
    </source>
</reference>
<evidence type="ECO:0000313" key="2">
    <source>
        <dbReference type="EMBL" id="SFO84414.1"/>
    </source>
</evidence>
<protein>
    <submittedName>
        <fullName evidence="2">Uncharacterized protein</fullName>
    </submittedName>
</protein>
<dbReference type="EMBL" id="FOWZ01000001">
    <property type="protein sequence ID" value="SFO84414.1"/>
    <property type="molecule type" value="Genomic_DNA"/>
</dbReference>
<name>A0A1I5KH93_9SPHN</name>
<gene>
    <name evidence="2" type="ORF">SAMN04488060_0227</name>
</gene>
<feature type="transmembrane region" description="Helical" evidence="1">
    <location>
        <begin position="21"/>
        <end position="39"/>
    </location>
</feature>
<accession>A0A1I5KH93</accession>
<organism evidence="2 3">
    <name type="scientific">Qipengyuania nanhaisediminis</name>
    <dbReference type="NCBI Taxonomy" id="604088"/>
    <lineage>
        <taxon>Bacteria</taxon>
        <taxon>Pseudomonadati</taxon>
        <taxon>Pseudomonadota</taxon>
        <taxon>Alphaproteobacteria</taxon>
        <taxon>Sphingomonadales</taxon>
        <taxon>Erythrobacteraceae</taxon>
        <taxon>Qipengyuania</taxon>
    </lineage>
</organism>
<dbReference type="AlphaFoldDB" id="A0A1I5KH93"/>
<evidence type="ECO:0000256" key="1">
    <source>
        <dbReference type="SAM" id="Phobius"/>
    </source>
</evidence>
<dbReference type="Proteomes" id="UP000199331">
    <property type="component" value="Unassembled WGS sequence"/>
</dbReference>
<keyword evidence="3" id="KW-1185">Reference proteome</keyword>
<keyword evidence="1" id="KW-0472">Membrane</keyword>
<dbReference type="OrthoDB" id="7408967at2"/>
<dbReference type="RefSeq" id="WP_143089546.1">
    <property type="nucleotide sequence ID" value="NZ_FOWZ01000001.1"/>
</dbReference>
<dbReference type="STRING" id="604088.SAMN04488060_0227"/>
<feature type="transmembrane region" description="Helical" evidence="1">
    <location>
        <begin position="54"/>
        <end position="72"/>
    </location>
</feature>
<keyword evidence="1" id="KW-0812">Transmembrane</keyword>
<keyword evidence="1" id="KW-1133">Transmembrane helix</keyword>
<evidence type="ECO:0000313" key="3">
    <source>
        <dbReference type="Proteomes" id="UP000199331"/>
    </source>
</evidence>